<organism evidence="1 2">
    <name type="scientific">Pluteus cervinus</name>
    <dbReference type="NCBI Taxonomy" id="181527"/>
    <lineage>
        <taxon>Eukaryota</taxon>
        <taxon>Fungi</taxon>
        <taxon>Dikarya</taxon>
        <taxon>Basidiomycota</taxon>
        <taxon>Agaricomycotina</taxon>
        <taxon>Agaricomycetes</taxon>
        <taxon>Agaricomycetidae</taxon>
        <taxon>Agaricales</taxon>
        <taxon>Pluteineae</taxon>
        <taxon>Pluteaceae</taxon>
        <taxon>Pluteus</taxon>
    </lineage>
</organism>
<gene>
    <name evidence="1" type="ORF">BDN72DRAFT_759143</name>
</gene>
<dbReference type="EMBL" id="ML208266">
    <property type="protein sequence ID" value="TFK74855.1"/>
    <property type="molecule type" value="Genomic_DNA"/>
</dbReference>
<accession>A0ACD3BAJ6</accession>
<reference evidence="1 2" key="1">
    <citation type="journal article" date="2019" name="Nat. Ecol. Evol.">
        <title>Megaphylogeny resolves global patterns of mushroom evolution.</title>
        <authorList>
            <person name="Varga T."/>
            <person name="Krizsan K."/>
            <person name="Foldi C."/>
            <person name="Dima B."/>
            <person name="Sanchez-Garcia M."/>
            <person name="Sanchez-Ramirez S."/>
            <person name="Szollosi G.J."/>
            <person name="Szarkandi J.G."/>
            <person name="Papp V."/>
            <person name="Albert L."/>
            <person name="Andreopoulos W."/>
            <person name="Angelini C."/>
            <person name="Antonin V."/>
            <person name="Barry K.W."/>
            <person name="Bougher N.L."/>
            <person name="Buchanan P."/>
            <person name="Buyck B."/>
            <person name="Bense V."/>
            <person name="Catcheside P."/>
            <person name="Chovatia M."/>
            <person name="Cooper J."/>
            <person name="Damon W."/>
            <person name="Desjardin D."/>
            <person name="Finy P."/>
            <person name="Geml J."/>
            <person name="Haridas S."/>
            <person name="Hughes K."/>
            <person name="Justo A."/>
            <person name="Karasinski D."/>
            <person name="Kautmanova I."/>
            <person name="Kiss B."/>
            <person name="Kocsube S."/>
            <person name="Kotiranta H."/>
            <person name="LaButti K.M."/>
            <person name="Lechner B.E."/>
            <person name="Liimatainen K."/>
            <person name="Lipzen A."/>
            <person name="Lukacs Z."/>
            <person name="Mihaltcheva S."/>
            <person name="Morgado L.N."/>
            <person name="Niskanen T."/>
            <person name="Noordeloos M.E."/>
            <person name="Ohm R.A."/>
            <person name="Ortiz-Santana B."/>
            <person name="Ovrebo C."/>
            <person name="Racz N."/>
            <person name="Riley R."/>
            <person name="Savchenko A."/>
            <person name="Shiryaev A."/>
            <person name="Soop K."/>
            <person name="Spirin V."/>
            <person name="Szebenyi C."/>
            <person name="Tomsovsky M."/>
            <person name="Tulloss R.E."/>
            <person name="Uehling J."/>
            <person name="Grigoriev I.V."/>
            <person name="Vagvolgyi C."/>
            <person name="Papp T."/>
            <person name="Martin F.M."/>
            <person name="Miettinen O."/>
            <person name="Hibbett D.S."/>
            <person name="Nagy L.G."/>
        </authorList>
    </citation>
    <scope>NUCLEOTIDE SEQUENCE [LARGE SCALE GENOMIC DNA]</scope>
    <source>
        <strain evidence="1 2">NL-1719</strain>
    </source>
</reference>
<keyword evidence="2" id="KW-1185">Reference proteome</keyword>
<evidence type="ECO:0000313" key="2">
    <source>
        <dbReference type="Proteomes" id="UP000308600"/>
    </source>
</evidence>
<protein>
    <submittedName>
        <fullName evidence="1">Uncharacterized protein</fullName>
    </submittedName>
</protein>
<proteinExistence type="predicted"/>
<name>A0ACD3BAJ6_9AGAR</name>
<evidence type="ECO:0000313" key="1">
    <source>
        <dbReference type="EMBL" id="TFK74855.1"/>
    </source>
</evidence>
<sequence length="714" mass="82133">MASALFSRLSRDLAELHETPYPGVAVFTDDANILKFCLVLTPPSGPWKDLSLHFDVEIPERWPASPPKVKTSVVGMNHPNFFGDYICCDLLKEQEWLEKGYTGGYTPALTLRGLFLQFLTFFSSTRVEQDYGGSYEIGDYMIRQFVREADIPRHASLTSRHLHCSTTQIVQEEFLKAWQSNKAREIVVEIYKASSDQVTHKVKSPHPNDKRIHLFEYRNPRWAQTHNLIRTYRCRRCPYGSNELPHHRESTPVVKRVRVSNPLMQPPRRCLLGNLNDDVLSVVVSNLPSESVISFSKAYSRMAQLADALHTLLQRELQCFFLRTPLHECILGIGVQFDAGPRTFSSDFDWISETAFDVHGIRKSIQKREFNYFLPLAFSQAHFARAVPQIWTRLVEMDRAVRQATAALNARSRHNGNRTVAPPTQMHQTVGVIYRMMNNIVVSLMKSCDDALEGGRNGSSAQLLFASEKAVIAYCHLFHLLICLSRKDPRILKDATARLQLFNQDAKYRTKDHNPDLGELIVLVTLAIALPLGTHDQKQLTWDTINGPFLQETIVRNARWVLKDQPDLEILEPTPSDYRLHWTFERSKTSLRLMMFQITFLDMFINTYASGTGLGLARLDDNYGFAEKELPERMVKEIKAIYEVGTWPKFFQRVRYARGVSLGKERFSQMLRDAIVLSGQRGYHNPKRERDVGFLRTQRTQNERQWLQAQAARK</sequence>
<dbReference type="Proteomes" id="UP000308600">
    <property type="component" value="Unassembled WGS sequence"/>
</dbReference>